<dbReference type="CDD" id="cd04301">
    <property type="entry name" value="NAT_SF"/>
    <property type="match status" value="1"/>
</dbReference>
<keyword evidence="1 4" id="KW-0808">Transferase</keyword>
<dbReference type="RefSeq" id="WP_063949433.1">
    <property type="nucleotide sequence ID" value="NZ_LXPS01000022.1"/>
</dbReference>
<feature type="domain" description="N-acetyltransferase" evidence="3">
    <location>
        <begin position="3"/>
        <end position="147"/>
    </location>
</feature>
<comment type="caution">
    <text evidence="4">The sequence shown here is derived from an EMBL/GenBank/DDBJ whole genome shotgun (WGS) entry which is preliminary data.</text>
</comment>
<name>A0A176X6N7_AGRTU</name>
<dbReference type="Proteomes" id="UP000077098">
    <property type="component" value="Unassembled WGS sequence"/>
</dbReference>
<evidence type="ECO:0000313" key="4">
    <source>
        <dbReference type="EMBL" id="OAE43408.1"/>
    </source>
</evidence>
<dbReference type="InterPro" id="IPR051016">
    <property type="entry name" value="Diverse_Substrate_AcTransf"/>
</dbReference>
<protein>
    <submittedName>
        <fullName evidence="4">GNAT family acetyltransferase</fullName>
    </submittedName>
</protein>
<dbReference type="Pfam" id="PF00583">
    <property type="entry name" value="Acetyltransf_1"/>
    <property type="match status" value="1"/>
</dbReference>
<evidence type="ECO:0000256" key="1">
    <source>
        <dbReference type="ARBA" id="ARBA00022679"/>
    </source>
</evidence>
<dbReference type="GO" id="GO:0008080">
    <property type="term" value="F:N-acetyltransferase activity"/>
    <property type="evidence" value="ECO:0007669"/>
    <property type="project" value="TreeGrafter"/>
</dbReference>
<dbReference type="InterPro" id="IPR000182">
    <property type="entry name" value="GNAT_dom"/>
</dbReference>
<evidence type="ECO:0000256" key="2">
    <source>
        <dbReference type="ARBA" id="ARBA00023315"/>
    </source>
</evidence>
<reference evidence="4 5" key="1">
    <citation type="submission" date="2016-05" db="EMBL/GenBank/DDBJ databases">
        <authorList>
            <person name="Lavstsen T."/>
            <person name="Jespersen J.S."/>
        </authorList>
    </citation>
    <scope>NUCLEOTIDE SEQUENCE [LARGE SCALE GENOMIC DNA]</scope>
    <source>
        <strain evidence="4 5">KCJ1736</strain>
    </source>
</reference>
<evidence type="ECO:0000259" key="3">
    <source>
        <dbReference type="PROSITE" id="PS51186"/>
    </source>
</evidence>
<dbReference type="Gene3D" id="3.40.630.30">
    <property type="match status" value="1"/>
</dbReference>
<gene>
    <name evidence="4" type="ORF">A7J57_03780</name>
</gene>
<evidence type="ECO:0000313" key="5">
    <source>
        <dbReference type="Proteomes" id="UP000077098"/>
    </source>
</evidence>
<sequence length="147" mass="17201">MDLGIRDAAPSDRAEWLRLWNDYLAFYEVDLAADVTEYTWERILDPASRVSMRVAMLGERMAGFAIYHFHDSTWVKTPDCYLEDLYVDGDIRGKGAGRALMDDLITICKKMGWSRLYWNTGEDNHRAQKLYDSYVKSDGHIRYRITF</sequence>
<dbReference type="PROSITE" id="PS51186">
    <property type="entry name" value="GNAT"/>
    <property type="match status" value="1"/>
</dbReference>
<organism evidence="4 5">
    <name type="scientific">Agrobacterium tumefaciens</name>
    <dbReference type="NCBI Taxonomy" id="358"/>
    <lineage>
        <taxon>Bacteria</taxon>
        <taxon>Pseudomonadati</taxon>
        <taxon>Pseudomonadota</taxon>
        <taxon>Alphaproteobacteria</taxon>
        <taxon>Hyphomicrobiales</taxon>
        <taxon>Rhizobiaceae</taxon>
        <taxon>Rhizobium/Agrobacterium group</taxon>
        <taxon>Agrobacterium</taxon>
        <taxon>Agrobacterium tumefaciens complex</taxon>
    </lineage>
</organism>
<accession>A0A176X6N7</accession>
<dbReference type="InterPro" id="IPR016181">
    <property type="entry name" value="Acyl_CoA_acyltransferase"/>
</dbReference>
<dbReference type="EMBL" id="LXPS01000022">
    <property type="protein sequence ID" value="OAE43408.1"/>
    <property type="molecule type" value="Genomic_DNA"/>
</dbReference>
<dbReference type="SUPFAM" id="SSF55729">
    <property type="entry name" value="Acyl-CoA N-acyltransferases (Nat)"/>
    <property type="match status" value="1"/>
</dbReference>
<dbReference type="PANTHER" id="PTHR10545:SF42">
    <property type="entry name" value="ACETYLTRANSFERASE"/>
    <property type="match status" value="1"/>
</dbReference>
<proteinExistence type="predicted"/>
<dbReference type="AlphaFoldDB" id="A0A176X6N7"/>
<dbReference type="PANTHER" id="PTHR10545">
    <property type="entry name" value="DIAMINE N-ACETYLTRANSFERASE"/>
    <property type="match status" value="1"/>
</dbReference>
<keyword evidence="2" id="KW-0012">Acyltransferase</keyword>